<dbReference type="InterPro" id="IPR036396">
    <property type="entry name" value="Cyt_P450_sf"/>
</dbReference>
<evidence type="ECO:0000256" key="6">
    <source>
        <dbReference type="ARBA" id="ARBA00023004"/>
    </source>
</evidence>
<keyword evidence="4 8" id="KW-0479">Metal-binding</keyword>
<dbReference type="GO" id="GO:0016705">
    <property type="term" value="F:oxidoreductase activity, acting on paired donors, with incorporation or reduction of molecular oxygen"/>
    <property type="evidence" value="ECO:0007669"/>
    <property type="project" value="InterPro"/>
</dbReference>
<dbReference type="AlphaFoldDB" id="A0AAI8W082"/>
<keyword evidence="10" id="KW-1185">Reference proteome</keyword>
<dbReference type="Gene3D" id="1.10.630.10">
    <property type="entry name" value="Cytochrome P450"/>
    <property type="match status" value="1"/>
</dbReference>
<feature type="binding site" description="axial binding residue" evidence="8">
    <location>
        <position position="464"/>
    </location>
    <ligand>
        <name>heme</name>
        <dbReference type="ChEBI" id="CHEBI:30413"/>
    </ligand>
    <ligandPart>
        <name>Fe</name>
        <dbReference type="ChEBI" id="CHEBI:18248"/>
    </ligandPart>
</feature>
<keyword evidence="3 8" id="KW-0349">Heme</keyword>
<dbReference type="GO" id="GO:0005506">
    <property type="term" value="F:iron ion binding"/>
    <property type="evidence" value="ECO:0007669"/>
    <property type="project" value="InterPro"/>
</dbReference>
<dbReference type="CDD" id="cd11062">
    <property type="entry name" value="CYP58-like"/>
    <property type="match status" value="1"/>
</dbReference>
<dbReference type="PANTHER" id="PTHR24305:SF157">
    <property type="entry name" value="N-ACETYLTRYPTOPHAN 6-HYDROXYLASE IVOC-RELATED"/>
    <property type="match status" value="1"/>
</dbReference>
<organism evidence="9 10">
    <name type="scientific">Anthostomella pinea</name>
    <dbReference type="NCBI Taxonomy" id="933095"/>
    <lineage>
        <taxon>Eukaryota</taxon>
        <taxon>Fungi</taxon>
        <taxon>Dikarya</taxon>
        <taxon>Ascomycota</taxon>
        <taxon>Pezizomycotina</taxon>
        <taxon>Sordariomycetes</taxon>
        <taxon>Xylariomycetidae</taxon>
        <taxon>Xylariales</taxon>
        <taxon>Xylariaceae</taxon>
        <taxon>Anthostomella</taxon>
    </lineage>
</organism>
<evidence type="ECO:0000256" key="8">
    <source>
        <dbReference type="PIRSR" id="PIRSR602401-1"/>
    </source>
</evidence>
<comment type="caution">
    <text evidence="9">The sequence shown here is derived from an EMBL/GenBank/DDBJ whole genome shotgun (WGS) entry which is preliminary data.</text>
</comment>
<dbReference type="EMBL" id="CAUWAG010000020">
    <property type="protein sequence ID" value="CAJ2514334.1"/>
    <property type="molecule type" value="Genomic_DNA"/>
</dbReference>
<dbReference type="SUPFAM" id="SSF48264">
    <property type="entry name" value="Cytochrome P450"/>
    <property type="match status" value="1"/>
</dbReference>
<sequence length="531" mass="60219">MSGLYSFTLAVWSEVQNGFAHWWRPAASVSLAVLAVYWACFRIYRVYFSPLSNIPGPKLAALTYLYEGYYEVWLGGKYFLKVAELHKQYGPIVRITPEEVHFADPEFLDALYPAGRRKTEKPSWFALLTGTPYSIVSTTHHELHRQRRNALSSFFSAASIHRFEHIMRQHLAKLLSRLDESARTNSIVKIHEVFKAAASDIITMYAFDNSFDFLDMPDYGQSYFESTNNFFLLTHVCVILPWLYPLIQNSPGWLLRSLFPGLSEVRDRQTWWLDQVHSIRKSPDLQRVKHTIFGGILTSKLPDEEKSDARLASEAQLVVFAGEGTTAWGLNAALYELLAHPDELRKLKAELSGVDVGEDGIPALSQVEGLLYLGAVIQEALRVHPGVLTRQMRVSPDVPVTYVDSAKGKTYVVPPGAVTSMSPHITHRDPDAFEDPYEFRPQRWIDNPKLARYFHGFARGSRNCVGMTLARREMALILATLILKYDLYTGQKGPTMELYDTKRARDVDAHSDYIIPVPAEGSQGVRILFRA</sequence>
<dbReference type="InterPro" id="IPR001128">
    <property type="entry name" value="Cyt_P450"/>
</dbReference>
<dbReference type="InterPro" id="IPR002401">
    <property type="entry name" value="Cyt_P450_E_grp-I"/>
</dbReference>
<dbReference type="PRINTS" id="PR00385">
    <property type="entry name" value="P450"/>
</dbReference>
<evidence type="ECO:0000256" key="4">
    <source>
        <dbReference type="ARBA" id="ARBA00022723"/>
    </source>
</evidence>
<dbReference type="GO" id="GO:0004497">
    <property type="term" value="F:monooxygenase activity"/>
    <property type="evidence" value="ECO:0007669"/>
    <property type="project" value="UniProtKB-KW"/>
</dbReference>
<dbReference type="GO" id="GO:0020037">
    <property type="term" value="F:heme binding"/>
    <property type="evidence" value="ECO:0007669"/>
    <property type="project" value="InterPro"/>
</dbReference>
<evidence type="ECO:0000313" key="10">
    <source>
        <dbReference type="Proteomes" id="UP001295740"/>
    </source>
</evidence>
<evidence type="ECO:0000256" key="7">
    <source>
        <dbReference type="ARBA" id="ARBA00023033"/>
    </source>
</evidence>
<keyword evidence="6 8" id="KW-0408">Iron</keyword>
<keyword evidence="7" id="KW-0503">Monooxygenase</keyword>
<keyword evidence="5" id="KW-0560">Oxidoreductase</keyword>
<evidence type="ECO:0000256" key="3">
    <source>
        <dbReference type="ARBA" id="ARBA00022617"/>
    </source>
</evidence>
<accession>A0AAI8W082</accession>
<comment type="similarity">
    <text evidence="2">Belongs to the cytochrome P450 family.</text>
</comment>
<reference evidence="9" key="1">
    <citation type="submission" date="2023-10" db="EMBL/GenBank/DDBJ databases">
        <authorList>
            <person name="Hackl T."/>
        </authorList>
    </citation>
    <scope>NUCLEOTIDE SEQUENCE</scope>
</reference>
<evidence type="ECO:0000256" key="1">
    <source>
        <dbReference type="ARBA" id="ARBA00001971"/>
    </source>
</evidence>
<evidence type="ECO:0000313" key="9">
    <source>
        <dbReference type="EMBL" id="CAJ2514334.1"/>
    </source>
</evidence>
<dbReference type="Proteomes" id="UP001295740">
    <property type="component" value="Unassembled WGS sequence"/>
</dbReference>
<proteinExistence type="inferred from homology"/>
<protein>
    <submittedName>
        <fullName evidence="9">Uu.00g024530.m01.CDS01</fullName>
    </submittedName>
</protein>
<comment type="cofactor">
    <cofactor evidence="1 8">
        <name>heme</name>
        <dbReference type="ChEBI" id="CHEBI:30413"/>
    </cofactor>
</comment>
<name>A0AAI8W082_9PEZI</name>
<evidence type="ECO:0000256" key="2">
    <source>
        <dbReference type="ARBA" id="ARBA00010617"/>
    </source>
</evidence>
<gene>
    <name evidence="9" type="ORF">KHLLAP_LOCUS14802</name>
</gene>
<dbReference type="InterPro" id="IPR050121">
    <property type="entry name" value="Cytochrome_P450_monoxygenase"/>
</dbReference>
<dbReference type="PANTHER" id="PTHR24305">
    <property type="entry name" value="CYTOCHROME P450"/>
    <property type="match status" value="1"/>
</dbReference>
<dbReference type="PRINTS" id="PR00463">
    <property type="entry name" value="EP450I"/>
</dbReference>
<dbReference type="Pfam" id="PF00067">
    <property type="entry name" value="p450"/>
    <property type="match status" value="1"/>
</dbReference>
<evidence type="ECO:0000256" key="5">
    <source>
        <dbReference type="ARBA" id="ARBA00023002"/>
    </source>
</evidence>